<dbReference type="AlphaFoldDB" id="A0A450W6Y3"/>
<accession>A0A450W6Y3</accession>
<sequence length="884" mass="97267">MVSLLPPNATGEEHAIEKAMRVSMEIEAAISLLPGIKLDNPPDALLPWLVWEYGLTEVAPYIGDYQKVIREGLIWQRNRGTVDALERALGWIDVRPTIEEEEPDSIRWADLQFDPGRFITFRELPAVLALTRLSIPARSKLSRIYHNYDVRRIVLDKSRFGDFLSDYSGVSIDGVVISFGQGHATLASRGDTIIGGVAVSNSVVQARYQDTGLLDQMFFGDLAIGNHPLIHWGYRGFVAGSLAKPDSIHGATICRAQCVPSGMADGLGSINEALAPRYAKETGRTPVLSDTLLSDEPHRIDWIPVDIRLEGLHGIWMLDESDHPVETGRYNARSNEVHYIDTPRLDQMRIEDRQVPNHPVLRRLSSNQWVNDALATPDRVYGRKLSRAQCVLSGTDPLGSINEVLAPRFTEESGRVPLLDDTRLSGEPHHVDWLTIDLRQEDLHGSEVVDESEHPVRSVRFISTATDAHCVNAQHLGRMRLGDQPLQNHPGVGTPVSYRWVNGILDGSYRIYGAKTGKSQCVLSGGDSIGTVNEVLGPRYEKESGRTPVLDDTFLSDEPHRIDLVPVDSRQEGLHGSNAADDGDHPVDTARYVAKTSDAYSVDILRLGQMVIGDAPAQNHPGVGNPVSCLWAGSLAAPERFNGSKTSRAQCVLSGSDSLGSLDETLAPRYPMEIGRTPILDDTWLSSEVHRIDFIPLDTRSERSHGVDALDESDRSVESGRSMGRVLGTACLDTQRLGQMRFGEEPRLNHLSALTHSYHFWANGILPMPDGILGGSLSRAQCVLSGGDPLGVLNGALAPRRGEELGRVPLLSDTLLSDEIHRIELVPIDLRTENQHGIKATDDSERHSLSVRYSSSGYHCPYQSWPVLSFTQPHLISGSVLSKE</sequence>
<protein>
    <submittedName>
        <fullName evidence="2">Phage tail protein (Tail_P2_I)</fullName>
    </submittedName>
</protein>
<feature type="region of interest" description="Disordered" evidence="1">
    <location>
        <begin position="568"/>
        <end position="587"/>
    </location>
</feature>
<name>A0A450W6Y3_9GAMM</name>
<dbReference type="EMBL" id="CAADFN010000001">
    <property type="protein sequence ID" value="VFK12769.1"/>
    <property type="molecule type" value="Genomic_DNA"/>
</dbReference>
<organism evidence="2">
    <name type="scientific">Candidatus Kentrum sp. LFY</name>
    <dbReference type="NCBI Taxonomy" id="2126342"/>
    <lineage>
        <taxon>Bacteria</taxon>
        <taxon>Pseudomonadati</taxon>
        <taxon>Pseudomonadota</taxon>
        <taxon>Gammaproteobacteria</taxon>
        <taxon>Candidatus Kentrum</taxon>
    </lineage>
</organism>
<dbReference type="Pfam" id="PF09684">
    <property type="entry name" value="Tail_P2_I"/>
    <property type="match status" value="1"/>
</dbReference>
<evidence type="ECO:0000313" key="2">
    <source>
        <dbReference type="EMBL" id="VFK12769.1"/>
    </source>
</evidence>
<evidence type="ECO:0000256" key="1">
    <source>
        <dbReference type="SAM" id="MobiDB-lite"/>
    </source>
</evidence>
<dbReference type="InterPro" id="IPR006521">
    <property type="entry name" value="Tail_protein_I"/>
</dbReference>
<gene>
    <name evidence="2" type="ORF">BECKLFY1418C_GA0070996_100178</name>
</gene>
<reference evidence="2" key="1">
    <citation type="submission" date="2019-02" db="EMBL/GenBank/DDBJ databases">
        <authorList>
            <person name="Gruber-Vodicka R. H."/>
            <person name="Seah K. B. B."/>
        </authorList>
    </citation>
    <scope>NUCLEOTIDE SEQUENCE</scope>
    <source>
        <strain evidence="2">BECK_BY7</strain>
    </source>
</reference>
<proteinExistence type="predicted"/>